<protein>
    <submittedName>
        <fullName evidence="2">Uncharacterized protein</fullName>
    </submittedName>
</protein>
<accession>A0A179GLU2</accession>
<evidence type="ECO:0000313" key="2">
    <source>
        <dbReference type="EMBL" id="OAQ78089.1"/>
    </source>
</evidence>
<feature type="region of interest" description="Disordered" evidence="1">
    <location>
        <begin position="20"/>
        <end position="112"/>
    </location>
</feature>
<gene>
    <name evidence="2" type="ORF">VFPFJ_10121</name>
</gene>
<dbReference type="EMBL" id="LSBI01000011">
    <property type="protein sequence ID" value="OAQ78089.1"/>
    <property type="molecule type" value="Genomic_DNA"/>
</dbReference>
<proteinExistence type="predicted"/>
<feature type="compositionally biased region" description="Basic and acidic residues" evidence="1">
    <location>
        <begin position="22"/>
        <end position="31"/>
    </location>
</feature>
<dbReference type="Proteomes" id="UP000078340">
    <property type="component" value="Unassembled WGS sequence"/>
</dbReference>
<evidence type="ECO:0000256" key="1">
    <source>
        <dbReference type="SAM" id="MobiDB-lite"/>
    </source>
</evidence>
<evidence type="ECO:0000313" key="3">
    <source>
        <dbReference type="Proteomes" id="UP000078340"/>
    </source>
</evidence>
<dbReference type="AlphaFoldDB" id="A0A179GLU2"/>
<sequence length="112" mass="11716">MPRGAGVVWALGGLRVRAGCAGERREGERATQTDGQSVSRGGEGDDADADARQGLSTGDAALLSPRLASRHGRIHHTSLTPLGPSAPDCQTRSRPRPLHPPRPCGPPRCPLI</sequence>
<organism evidence="2 3">
    <name type="scientific">Purpureocillium lilacinum</name>
    <name type="common">Paecilomyces lilacinus</name>
    <dbReference type="NCBI Taxonomy" id="33203"/>
    <lineage>
        <taxon>Eukaryota</taxon>
        <taxon>Fungi</taxon>
        <taxon>Dikarya</taxon>
        <taxon>Ascomycota</taxon>
        <taxon>Pezizomycotina</taxon>
        <taxon>Sordariomycetes</taxon>
        <taxon>Hypocreomycetidae</taxon>
        <taxon>Hypocreales</taxon>
        <taxon>Ophiocordycipitaceae</taxon>
        <taxon>Purpureocillium</taxon>
    </lineage>
</organism>
<reference evidence="2 3" key="1">
    <citation type="submission" date="2016-02" db="EMBL/GenBank/DDBJ databases">
        <title>Biosynthesis of antibiotic leucinostatins and their inhibition on Phytophthora in bio-control Purpureocillium lilacinum.</title>
        <authorList>
            <person name="Wang G."/>
            <person name="Liu Z."/>
            <person name="Lin R."/>
            <person name="Li E."/>
            <person name="Mao Z."/>
            <person name="Ling J."/>
            <person name="Yin W."/>
            <person name="Xie B."/>
        </authorList>
    </citation>
    <scope>NUCLEOTIDE SEQUENCE [LARGE SCALE GENOMIC DNA]</scope>
    <source>
        <strain evidence="2">PLFJ-1</strain>
    </source>
</reference>
<name>A0A179GLU2_PURLI</name>
<feature type="compositionally biased region" description="Pro residues" evidence="1">
    <location>
        <begin position="100"/>
        <end position="112"/>
    </location>
</feature>
<comment type="caution">
    <text evidence="2">The sequence shown here is derived from an EMBL/GenBank/DDBJ whole genome shotgun (WGS) entry which is preliminary data.</text>
</comment>